<evidence type="ECO:0000313" key="1">
    <source>
        <dbReference type="EMBL" id="GES91915.1"/>
    </source>
</evidence>
<dbReference type="Proteomes" id="UP000615446">
    <property type="component" value="Unassembled WGS sequence"/>
</dbReference>
<protein>
    <submittedName>
        <fullName evidence="1">Uncharacterized protein</fullName>
    </submittedName>
</protein>
<evidence type="ECO:0000313" key="2">
    <source>
        <dbReference type="Proteomes" id="UP000615446"/>
    </source>
</evidence>
<dbReference type="AlphaFoldDB" id="A0A8H3LTG4"/>
<gene>
    <name evidence="1" type="ORF">RCL2_001871400</name>
</gene>
<reference evidence="1" key="1">
    <citation type="submission" date="2019-10" db="EMBL/GenBank/DDBJ databases">
        <title>Conservation and host-specific expression of non-tandemly repeated heterogenous ribosome RNA gene in arbuscular mycorrhizal fungi.</title>
        <authorList>
            <person name="Maeda T."/>
            <person name="Kobayashi Y."/>
            <person name="Nakagawa T."/>
            <person name="Ezawa T."/>
            <person name="Yamaguchi K."/>
            <person name="Bino T."/>
            <person name="Nishimoto Y."/>
            <person name="Shigenobu S."/>
            <person name="Kawaguchi M."/>
        </authorList>
    </citation>
    <scope>NUCLEOTIDE SEQUENCE</scope>
    <source>
        <strain evidence="1">HR1</strain>
    </source>
</reference>
<comment type="caution">
    <text evidence="1">The sequence shown here is derived from an EMBL/GenBank/DDBJ whole genome shotgun (WGS) entry which is preliminary data.</text>
</comment>
<dbReference type="OrthoDB" id="10286694at2759"/>
<organism evidence="1 2">
    <name type="scientific">Rhizophagus clarus</name>
    <dbReference type="NCBI Taxonomy" id="94130"/>
    <lineage>
        <taxon>Eukaryota</taxon>
        <taxon>Fungi</taxon>
        <taxon>Fungi incertae sedis</taxon>
        <taxon>Mucoromycota</taxon>
        <taxon>Glomeromycotina</taxon>
        <taxon>Glomeromycetes</taxon>
        <taxon>Glomerales</taxon>
        <taxon>Glomeraceae</taxon>
        <taxon>Rhizophagus</taxon>
    </lineage>
</organism>
<dbReference type="EMBL" id="BLAL01000208">
    <property type="protein sequence ID" value="GES91915.1"/>
    <property type="molecule type" value="Genomic_DNA"/>
</dbReference>
<sequence>MLDINEPEVQDFLDVMVEQEKEIPRQSEDQPFQDKQKLSQELSSSYTIVIHTPCIISKNQLTIGVECNKLLVIEGSFYVNDEKHFLPDDNKYDSEEIFDLLGYDLVEMLDEINMEQNEVDDVILEEEYDYDSVICDNVNNLPKEREIAEKIFFYKQK</sequence>
<accession>A0A8H3LTG4</accession>
<proteinExistence type="predicted"/>
<name>A0A8H3LTG4_9GLOM</name>